<keyword evidence="1" id="KW-0472">Membrane</keyword>
<evidence type="ECO:0000256" key="1">
    <source>
        <dbReference type="SAM" id="Phobius"/>
    </source>
</evidence>
<feature type="transmembrane region" description="Helical" evidence="1">
    <location>
        <begin position="333"/>
        <end position="353"/>
    </location>
</feature>
<dbReference type="RefSeq" id="WP_125250123.1">
    <property type="nucleotide sequence ID" value="NZ_RSEB01000009.1"/>
</dbReference>
<dbReference type="OrthoDB" id="2388539at2"/>
<organism evidence="3 4">
    <name type="scientific">Glycomyces terrestris</name>
    <dbReference type="NCBI Taxonomy" id="2493553"/>
    <lineage>
        <taxon>Bacteria</taxon>
        <taxon>Bacillati</taxon>
        <taxon>Actinomycetota</taxon>
        <taxon>Actinomycetes</taxon>
        <taxon>Glycomycetales</taxon>
        <taxon>Glycomycetaceae</taxon>
        <taxon>Glycomyces</taxon>
    </lineage>
</organism>
<feature type="transmembrane region" description="Helical" evidence="1">
    <location>
        <begin position="189"/>
        <end position="212"/>
    </location>
</feature>
<keyword evidence="1" id="KW-1133">Transmembrane helix</keyword>
<dbReference type="Proteomes" id="UP000277256">
    <property type="component" value="Unassembled WGS sequence"/>
</dbReference>
<comment type="caution">
    <text evidence="3">The sequence shown here is derived from an EMBL/GenBank/DDBJ whole genome shotgun (WGS) entry which is preliminary data.</text>
</comment>
<dbReference type="EMBL" id="RSEB01000009">
    <property type="protein sequence ID" value="RRR95828.1"/>
    <property type="molecule type" value="Genomic_DNA"/>
</dbReference>
<evidence type="ECO:0000259" key="2">
    <source>
        <dbReference type="Pfam" id="PF04235"/>
    </source>
</evidence>
<feature type="transmembrane region" description="Helical" evidence="1">
    <location>
        <begin position="140"/>
        <end position="161"/>
    </location>
</feature>
<dbReference type="AlphaFoldDB" id="A0A426URW5"/>
<feature type="transmembrane region" description="Helical" evidence="1">
    <location>
        <begin position="233"/>
        <end position="250"/>
    </location>
</feature>
<keyword evidence="4" id="KW-1185">Reference proteome</keyword>
<dbReference type="PANTHER" id="PTHR30590">
    <property type="entry name" value="INNER MEMBRANE PROTEIN"/>
    <property type="match status" value="1"/>
</dbReference>
<dbReference type="InterPro" id="IPR052529">
    <property type="entry name" value="Bact_Transport_Assoc"/>
</dbReference>
<protein>
    <submittedName>
        <fullName evidence="3">DUF418 domain-containing protein</fullName>
    </submittedName>
</protein>
<feature type="transmembrane region" description="Helical" evidence="1">
    <location>
        <begin position="20"/>
        <end position="41"/>
    </location>
</feature>
<reference evidence="3 4" key="1">
    <citation type="submission" date="2018-12" db="EMBL/GenBank/DDBJ databases">
        <title>Glycomyces sp. YIM 121974 draft genome.</title>
        <authorList>
            <person name="Li Q."/>
        </authorList>
    </citation>
    <scope>NUCLEOTIDE SEQUENCE [LARGE SCALE GENOMIC DNA]</scope>
    <source>
        <strain evidence="3 4">YIM 121974</strain>
    </source>
</reference>
<feature type="transmembrane region" description="Helical" evidence="1">
    <location>
        <begin position="262"/>
        <end position="287"/>
    </location>
</feature>
<evidence type="ECO:0000313" key="4">
    <source>
        <dbReference type="Proteomes" id="UP000277256"/>
    </source>
</evidence>
<feature type="transmembrane region" description="Helical" evidence="1">
    <location>
        <begin position="308"/>
        <end position="327"/>
    </location>
</feature>
<dbReference type="Pfam" id="PF04235">
    <property type="entry name" value="DUF418"/>
    <property type="match status" value="1"/>
</dbReference>
<dbReference type="InterPro" id="IPR007349">
    <property type="entry name" value="DUF418"/>
</dbReference>
<proteinExistence type="predicted"/>
<evidence type="ECO:0000313" key="3">
    <source>
        <dbReference type="EMBL" id="RRR95828.1"/>
    </source>
</evidence>
<dbReference type="PANTHER" id="PTHR30590:SF2">
    <property type="entry name" value="INNER MEMBRANE PROTEIN"/>
    <property type="match status" value="1"/>
</dbReference>
<sequence length="376" mass="39671">MTALDVRPAAATERTLAPDLGRGLMLLAIALAHAHLLLYAADHRPGPVDQAAVLVRELLVDDRARPMFFLLFGYGLVQLATRLESRGADRAAVRPLLRRRGRWLFLIGFAHAAVIGVDIISVYGLALLCFAGLLTRSDRALLHVAGWTTLALAAFFFAMSAGEHSSDALMAFDPAAGATDPAVMASSRFAGWAFVVVAFGWQVLPAMAIGIWAARRRILEAPGEHLPLLRRTAAWGIGLAVAGGLPWALVSSRLIETPTLPAAAAGALHAVTGLAGGIGAIAAIALAARRSRRGPAATAIAALGQRSLTFYMFQSVVFLAVFAPFTAGLGGRTGFLGAAAVAVLTWLLSLALAEAMRRRGHRGPAELLLRRLTYRA</sequence>
<feature type="transmembrane region" description="Helical" evidence="1">
    <location>
        <begin position="103"/>
        <end position="133"/>
    </location>
</feature>
<gene>
    <name evidence="3" type="ORF">EIW28_23350</name>
</gene>
<feature type="domain" description="DUF418" evidence="2">
    <location>
        <begin position="213"/>
        <end position="375"/>
    </location>
</feature>
<accession>A0A426URW5</accession>
<name>A0A426URW5_9ACTN</name>
<keyword evidence="1" id="KW-0812">Transmembrane</keyword>